<sequence>VRCNLDQAKNTLDALIKREENKKEVMESEVSLQRIQMKYKSLVNCILVAFQKDAQLVEDGLVLGIPPAPYKFGSSVDDLGDSYDMTASRPYASQNLPFAESILIKRDFRRKPLLQGWLQKRPINKKSGSAKSDASRKGKKGGLSKASGSVEYEDVEKEWLEAIVLLKKEVDLDRLAELLIHLLCVVLGWGESALYGVDVNTGGITDSFTNFIWEPAVVKINALIVATKVTCLVLGVDEMVKNPEFEGWLYKYLIRENSDHSALIGSIQGIPKPNNIPFRFLTGWVSNTSFRVTNSWGESLFGDPLFALMKKLQRLKAAIKVWRKENLGDLKTQIETGAAKLKKMQPQLDDNYSDSLMKEASIKQLYLNSLLYLENSIWRLG</sequence>
<dbReference type="EMBL" id="JACGCM010001798">
    <property type="protein sequence ID" value="KAF6149275.1"/>
    <property type="molecule type" value="Genomic_DNA"/>
</dbReference>
<protein>
    <submittedName>
        <fullName evidence="3">Uncharacterized protein</fullName>
    </submittedName>
</protein>
<gene>
    <name evidence="3" type="ORF">GIB67_026131</name>
</gene>
<name>A0A7J7M312_9MAGN</name>
<dbReference type="OrthoDB" id="1930966at2759"/>
<dbReference type="Gene3D" id="1.10.560.10">
    <property type="entry name" value="GroEL-like equatorial domain"/>
    <property type="match status" value="1"/>
</dbReference>
<feature type="non-terminal residue" evidence="3">
    <location>
        <position position="1"/>
    </location>
</feature>
<evidence type="ECO:0000313" key="4">
    <source>
        <dbReference type="Proteomes" id="UP000541444"/>
    </source>
</evidence>
<evidence type="ECO:0000313" key="3">
    <source>
        <dbReference type="EMBL" id="KAF6149275.1"/>
    </source>
</evidence>
<keyword evidence="4" id="KW-1185">Reference proteome</keyword>
<feature type="coiled-coil region" evidence="1">
    <location>
        <begin position="5"/>
        <end position="36"/>
    </location>
</feature>
<dbReference type="Proteomes" id="UP000541444">
    <property type="component" value="Unassembled WGS sequence"/>
</dbReference>
<keyword evidence="1" id="KW-0175">Coiled coil</keyword>
<evidence type="ECO:0000256" key="1">
    <source>
        <dbReference type="SAM" id="Coils"/>
    </source>
</evidence>
<comment type="caution">
    <text evidence="3">The sequence shown here is derived from an EMBL/GenBank/DDBJ whole genome shotgun (WGS) entry which is preliminary data.</text>
</comment>
<accession>A0A7J7M312</accession>
<evidence type="ECO:0000256" key="2">
    <source>
        <dbReference type="SAM" id="MobiDB-lite"/>
    </source>
</evidence>
<dbReference type="AlphaFoldDB" id="A0A7J7M312"/>
<dbReference type="InterPro" id="IPR027413">
    <property type="entry name" value="GROEL-like_equatorial_sf"/>
</dbReference>
<reference evidence="3 4" key="1">
    <citation type="journal article" date="2020" name="IScience">
        <title>Genome Sequencing of the Endangered Kingdonia uniflora (Circaeasteraceae, Ranunculales) Reveals Potential Mechanisms of Evolutionary Specialization.</title>
        <authorList>
            <person name="Sun Y."/>
            <person name="Deng T."/>
            <person name="Zhang A."/>
            <person name="Moore M.J."/>
            <person name="Landis J.B."/>
            <person name="Lin N."/>
            <person name="Zhang H."/>
            <person name="Zhang X."/>
            <person name="Huang J."/>
            <person name="Zhang X."/>
            <person name="Sun H."/>
            <person name="Wang H."/>
        </authorList>
    </citation>
    <scope>NUCLEOTIDE SEQUENCE [LARGE SCALE GENOMIC DNA]</scope>
    <source>
        <strain evidence="3">TB1705</strain>
        <tissue evidence="3">Leaf</tissue>
    </source>
</reference>
<organism evidence="3 4">
    <name type="scientific">Kingdonia uniflora</name>
    <dbReference type="NCBI Taxonomy" id="39325"/>
    <lineage>
        <taxon>Eukaryota</taxon>
        <taxon>Viridiplantae</taxon>
        <taxon>Streptophyta</taxon>
        <taxon>Embryophyta</taxon>
        <taxon>Tracheophyta</taxon>
        <taxon>Spermatophyta</taxon>
        <taxon>Magnoliopsida</taxon>
        <taxon>Ranunculales</taxon>
        <taxon>Circaeasteraceae</taxon>
        <taxon>Kingdonia</taxon>
    </lineage>
</organism>
<feature type="region of interest" description="Disordered" evidence="2">
    <location>
        <begin position="124"/>
        <end position="146"/>
    </location>
</feature>
<proteinExistence type="predicted"/>
<dbReference type="SUPFAM" id="SSF48592">
    <property type="entry name" value="GroEL equatorial domain-like"/>
    <property type="match status" value="1"/>
</dbReference>